<accession>A0A9P5Q0E7</accession>
<organism evidence="1 2">
    <name type="scientific">Rhodocollybia butyracea</name>
    <dbReference type="NCBI Taxonomy" id="206335"/>
    <lineage>
        <taxon>Eukaryota</taxon>
        <taxon>Fungi</taxon>
        <taxon>Dikarya</taxon>
        <taxon>Basidiomycota</taxon>
        <taxon>Agaricomycotina</taxon>
        <taxon>Agaricomycetes</taxon>
        <taxon>Agaricomycetidae</taxon>
        <taxon>Agaricales</taxon>
        <taxon>Marasmiineae</taxon>
        <taxon>Omphalotaceae</taxon>
        <taxon>Rhodocollybia</taxon>
    </lineage>
</organism>
<sequence>MRYREFERFQNEGKRRTMAILGTNIGQSRSGRAHNNKLWLKPILPFYYSPNRVLYRGNSYTVEIAKMVVSDTLLIDKASNEGDSVTGRSMRVFCPSERGHETDRVHDAGELSMSNGPNSLDPLLKISSLWNSSSCSAEREITDLADHNFQFLNILFPPLTGDNSVQRKLEFEGDFGSKPYKEEGRIVRGSIQRPIHPILQLETDEEEAQVVYDIFQCHEWMHDVGRLRCRDFNIANIMFRRGLDGQVFGILHDFDLTTMPRLDDSEDHVPTPSKHRIGIPPFDCHLEKDRYQWNCLPCYRHEAESIFYLVFILGDRYNNVYGNFNYRLLTEAKGYGRHRVLRTPSRAAFFGQTNFGYQQWMDGFQPLWLKAVEAFEEYWGEGEKDLDKDAGKDNELNDAFDLDTLGGLITVDKIRNILNKFNGKDLKSRVFLS</sequence>
<dbReference type="EMBL" id="JADNRY010000019">
    <property type="protein sequence ID" value="KAF9073223.1"/>
    <property type="molecule type" value="Genomic_DNA"/>
</dbReference>
<dbReference type="Proteomes" id="UP000772434">
    <property type="component" value="Unassembled WGS sequence"/>
</dbReference>
<protein>
    <submittedName>
        <fullName evidence="1">Uncharacterized protein</fullName>
    </submittedName>
</protein>
<gene>
    <name evidence="1" type="ORF">BDP27DRAFT_316633</name>
</gene>
<dbReference type="AlphaFoldDB" id="A0A9P5Q0E7"/>
<evidence type="ECO:0000313" key="1">
    <source>
        <dbReference type="EMBL" id="KAF9073223.1"/>
    </source>
</evidence>
<keyword evidence="2" id="KW-1185">Reference proteome</keyword>
<proteinExistence type="predicted"/>
<comment type="caution">
    <text evidence="1">The sequence shown here is derived from an EMBL/GenBank/DDBJ whole genome shotgun (WGS) entry which is preliminary data.</text>
</comment>
<name>A0A9P5Q0E7_9AGAR</name>
<reference evidence="1" key="1">
    <citation type="submission" date="2020-11" db="EMBL/GenBank/DDBJ databases">
        <authorList>
            <consortium name="DOE Joint Genome Institute"/>
            <person name="Ahrendt S."/>
            <person name="Riley R."/>
            <person name="Andreopoulos W."/>
            <person name="Labutti K."/>
            <person name="Pangilinan J."/>
            <person name="Ruiz-Duenas F.J."/>
            <person name="Barrasa J.M."/>
            <person name="Sanchez-Garcia M."/>
            <person name="Camarero S."/>
            <person name="Miyauchi S."/>
            <person name="Serrano A."/>
            <person name="Linde D."/>
            <person name="Babiker R."/>
            <person name="Drula E."/>
            <person name="Ayuso-Fernandez I."/>
            <person name="Pacheco R."/>
            <person name="Padilla G."/>
            <person name="Ferreira P."/>
            <person name="Barriuso J."/>
            <person name="Kellner H."/>
            <person name="Castanera R."/>
            <person name="Alfaro M."/>
            <person name="Ramirez L."/>
            <person name="Pisabarro A.G."/>
            <person name="Kuo A."/>
            <person name="Tritt A."/>
            <person name="Lipzen A."/>
            <person name="He G."/>
            <person name="Yan M."/>
            <person name="Ng V."/>
            <person name="Cullen D."/>
            <person name="Martin F."/>
            <person name="Rosso M.-N."/>
            <person name="Henrissat B."/>
            <person name="Hibbett D."/>
            <person name="Martinez A.T."/>
            <person name="Grigoriev I.V."/>
        </authorList>
    </citation>
    <scope>NUCLEOTIDE SEQUENCE</scope>
    <source>
        <strain evidence="1">AH 40177</strain>
    </source>
</reference>
<dbReference type="OrthoDB" id="5569250at2759"/>
<evidence type="ECO:0000313" key="2">
    <source>
        <dbReference type="Proteomes" id="UP000772434"/>
    </source>
</evidence>